<comment type="subcellular location">
    <subcellularLocation>
        <location evidence="1">Cell membrane</location>
        <topology evidence="1">Multi-pass membrane protein</topology>
    </subcellularLocation>
</comment>
<dbReference type="GO" id="GO:0005886">
    <property type="term" value="C:plasma membrane"/>
    <property type="evidence" value="ECO:0007669"/>
    <property type="project" value="UniProtKB-SubCell"/>
</dbReference>
<evidence type="ECO:0000256" key="8">
    <source>
        <dbReference type="ARBA" id="ARBA00032707"/>
    </source>
</evidence>
<protein>
    <recommendedName>
        <fullName evidence="2">undecaprenyl-diphosphate phosphatase</fullName>
        <ecNumber evidence="2">3.6.1.27</ecNumber>
    </recommendedName>
    <alternativeName>
        <fullName evidence="8">Undecaprenyl pyrophosphate phosphatase</fullName>
    </alternativeName>
</protein>
<feature type="transmembrane region" description="Helical" evidence="11">
    <location>
        <begin position="133"/>
        <end position="154"/>
    </location>
</feature>
<feature type="region of interest" description="Disordered" evidence="10">
    <location>
        <begin position="1"/>
        <end position="24"/>
    </location>
</feature>
<dbReference type="RefSeq" id="WP_076587326.1">
    <property type="nucleotide sequence ID" value="NZ_FTLW01000004.1"/>
</dbReference>
<evidence type="ECO:0000256" key="3">
    <source>
        <dbReference type="ARBA" id="ARBA00022475"/>
    </source>
</evidence>
<dbReference type="PANTHER" id="PTHR14969:SF62">
    <property type="entry name" value="DECAPRENYLPHOSPHORYL-5-PHOSPHORIBOSE PHOSPHATASE RV3807C-RELATED"/>
    <property type="match status" value="1"/>
</dbReference>
<dbReference type="Proteomes" id="UP000241788">
    <property type="component" value="Unassembled WGS sequence"/>
</dbReference>
<evidence type="ECO:0000313" key="13">
    <source>
        <dbReference type="EMBL" id="SIQ75354.1"/>
    </source>
</evidence>
<evidence type="ECO:0000259" key="12">
    <source>
        <dbReference type="SMART" id="SM00014"/>
    </source>
</evidence>
<dbReference type="EMBL" id="FTLW01000004">
    <property type="protein sequence ID" value="SIQ75354.1"/>
    <property type="molecule type" value="Genomic_DNA"/>
</dbReference>
<dbReference type="InterPro" id="IPR000326">
    <property type="entry name" value="PAP2/HPO"/>
</dbReference>
<keyword evidence="5" id="KW-0378">Hydrolase</keyword>
<keyword evidence="7 11" id="KW-0472">Membrane</keyword>
<dbReference type="SMART" id="SM00014">
    <property type="entry name" value="acidPPc"/>
    <property type="match status" value="1"/>
</dbReference>
<comment type="catalytic activity">
    <reaction evidence="9">
        <text>di-trans,octa-cis-undecaprenyl diphosphate + H2O = di-trans,octa-cis-undecaprenyl phosphate + phosphate + H(+)</text>
        <dbReference type="Rhea" id="RHEA:28094"/>
        <dbReference type="ChEBI" id="CHEBI:15377"/>
        <dbReference type="ChEBI" id="CHEBI:15378"/>
        <dbReference type="ChEBI" id="CHEBI:43474"/>
        <dbReference type="ChEBI" id="CHEBI:58405"/>
        <dbReference type="ChEBI" id="CHEBI:60392"/>
        <dbReference type="EC" id="3.6.1.27"/>
    </reaction>
</comment>
<evidence type="ECO:0000256" key="7">
    <source>
        <dbReference type="ARBA" id="ARBA00023136"/>
    </source>
</evidence>
<evidence type="ECO:0000256" key="4">
    <source>
        <dbReference type="ARBA" id="ARBA00022692"/>
    </source>
</evidence>
<evidence type="ECO:0000256" key="2">
    <source>
        <dbReference type="ARBA" id="ARBA00012374"/>
    </source>
</evidence>
<dbReference type="OrthoDB" id="9780507at2"/>
<dbReference type="SUPFAM" id="SSF48317">
    <property type="entry name" value="Acid phosphatase/Vanadium-dependent haloperoxidase"/>
    <property type="match status" value="1"/>
</dbReference>
<organism evidence="13 14">
    <name type="scientific">Solilutibacter tolerans</name>
    <dbReference type="NCBI Taxonomy" id="1604334"/>
    <lineage>
        <taxon>Bacteria</taxon>
        <taxon>Pseudomonadati</taxon>
        <taxon>Pseudomonadota</taxon>
        <taxon>Gammaproteobacteria</taxon>
        <taxon>Lysobacterales</taxon>
        <taxon>Lysobacteraceae</taxon>
        <taxon>Solilutibacter</taxon>
    </lineage>
</organism>
<name>A0A1N6VBX5_9GAMM</name>
<evidence type="ECO:0000256" key="6">
    <source>
        <dbReference type="ARBA" id="ARBA00022989"/>
    </source>
</evidence>
<keyword evidence="3" id="KW-1003">Cell membrane</keyword>
<evidence type="ECO:0000256" key="5">
    <source>
        <dbReference type="ARBA" id="ARBA00022801"/>
    </source>
</evidence>
<keyword evidence="6 11" id="KW-1133">Transmembrane helix</keyword>
<proteinExistence type="predicted"/>
<evidence type="ECO:0000256" key="10">
    <source>
        <dbReference type="SAM" id="MobiDB-lite"/>
    </source>
</evidence>
<accession>A0A1N6VBX5</accession>
<evidence type="ECO:0000256" key="9">
    <source>
        <dbReference type="ARBA" id="ARBA00047594"/>
    </source>
</evidence>
<gene>
    <name evidence="13" type="ORF">SAMN05421546_1732</name>
</gene>
<sequence length="198" mass="21632">MATHALPETAQRRTTPASPRSRGRLVRREGRWCRHANALGRLSGCRAYFATISRLGDGMFWYGLMGAMVLLDGMQGLRASAHLATVGAASLLLYKGLKRWTRRPRPFAADRHIRAWVAPLDEFSFPSGHTLHAVAFTIVALAYYPMLAWLLIPFTASVALSRVVLGLHYPSDVLAATGIGSVLAIGSMWLFPMASVLG</sequence>
<evidence type="ECO:0000313" key="14">
    <source>
        <dbReference type="Proteomes" id="UP000241788"/>
    </source>
</evidence>
<dbReference type="GO" id="GO:0050380">
    <property type="term" value="F:undecaprenyl-diphosphatase activity"/>
    <property type="evidence" value="ECO:0007669"/>
    <property type="project" value="UniProtKB-EC"/>
</dbReference>
<keyword evidence="14" id="KW-1185">Reference proteome</keyword>
<evidence type="ECO:0000256" key="1">
    <source>
        <dbReference type="ARBA" id="ARBA00004651"/>
    </source>
</evidence>
<feature type="domain" description="Phosphatidic acid phosphatase type 2/haloperoxidase" evidence="12">
    <location>
        <begin position="75"/>
        <end position="188"/>
    </location>
</feature>
<dbReference type="STRING" id="1604334.SAMN05421546_1732"/>
<dbReference type="PANTHER" id="PTHR14969">
    <property type="entry name" value="SPHINGOSINE-1-PHOSPHATE PHOSPHOHYDROLASE"/>
    <property type="match status" value="1"/>
</dbReference>
<dbReference type="Gene3D" id="1.20.144.10">
    <property type="entry name" value="Phosphatidic acid phosphatase type 2/haloperoxidase"/>
    <property type="match status" value="1"/>
</dbReference>
<dbReference type="Pfam" id="PF01569">
    <property type="entry name" value="PAP2"/>
    <property type="match status" value="1"/>
</dbReference>
<evidence type="ECO:0000256" key="11">
    <source>
        <dbReference type="SAM" id="Phobius"/>
    </source>
</evidence>
<dbReference type="AlphaFoldDB" id="A0A1N6VBX5"/>
<reference evidence="14" key="1">
    <citation type="submission" date="2017-01" db="EMBL/GenBank/DDBJ databases">
        <authorList>
            <person name="Varghese N."/>
            <person name="Submissions S."/>
        </authorList>
    </citation>
    <scope>NUCLEOTIDE SEQUENCE [LARGE SCALE GENOMIC DNA]</scope>
    <source>
        <strain evidence="14">UM1</strain>
    </source>
</reference>
<keyword evidence="4 11" id="KW-0812">Transmembrane</keyword>
<dbReference type="EC" id="3.6.1.27" evidence="2"/>
<feature type="transmembrane region" description="Helical" evidence="11">
    <location>
        <begin position="174"/>
        <end position="197"/>
    </location>
</feature>
<dbReference type="InterPro" id="IPR036938">
    <property type="entry name" value="PAP2/HPO_sf"/>
</dbReference>